<sequence length="1022" mass="104235">MEKSILDAFSILRTQSKSSSTPKIFVTVNGLLGKGLVLSLNNSFTLVVSKNGEEFFAETIPSGSNYSVTVKTQPTSPAQNCTVSGGEGVMGSGDIKSINVNCDTTKYTLGGTITGLSGFTGVTLTNNGTDTAVISNPSGSFAFPSHTYAEGEVYSVSVTSQPSHPTQTCTLTGGSGTFSSANVTSLSVSCGAASSYGVAVNVTGLASGTLTLNQGSESLAVSANGIHYFPSDLVNGAGYSLSISNQPALHTCALSGSVSGTIAGANIIATVNCFSVISQTPANLSALLPNQTVRLQFSEAVNTGSCPVSGAAMPRADAGAIQYSVTTTNITDDTLILSPGISTWTPGSKIVPLNCVSVGGNTLANASTSFRYTVPSSIRYVSTTGNDSNTGLSVSDPFLTIHKAIDDLVISACFATKDCVVLVEDGVYEATDVPLSKNFILVRDGVSLFGGYTAGTGFASRNTSAKLTILRNSTPNAAVCTAAVMGVNPCSTVWIDNTISNKTVIDGFRVIGASVAATADSAAMHILGGNPIVSNNSLEGGTGNAVAGLSLINFGGSSLVDPNAGAIILNSMFGGSCLPNSCNTAGIYYNNTAGTTYPILQYNQVLGGGCNTPSCITYGMYANATSSPDFTLIRFNVFSGGTVAAGTAGSLSVGLFLQQSIGGVLVGNYILGGTANTSKGIHFASNMGLNIGNNATKQGNVILGGNGVLFSYGIYLTGGGSVYYNTVSGGSVSNTTGAATGFGIYSQTGSFDMFGNTVSAGTSTADSAGFSASYAVYLSNGTSASRFQQNRVFGGVSRNLGSNNAYSVGLQIFSGATFSIHNNFVDGGTSISATGTAVSEGMTLDGNNAVTQVYNNTISSGTTSSPILTSESIGLNLKGITNATDIQNNIFMTESLVNVRYCVKYASGSALFRFDRNVMHNCPVLFYNGNTAQGYDTICGTGYPAISGCPVNNLSSISSTGNLRQDPKFISNFGTSKNWAFTVNSPCQTTQIGVGGSTIDFFGTTRTAPNSAGALEYDGVCL</sequence>
<dbReference type="SUPFAM" id="SSF51126">
    <property type="entry name" value="Pectin lyase-like"/>
    <property type="match status" value="1"/>
</dbReference>
<organism evidence="1 2">
    <name type="scientific">Leptospira kobayashii</name>
    <dbReference type="NCBI Taxonomy" id="1917830"/>
    <lineage>
        <taxon>Bacteria</taxon>
        <taxon>Pseudomonadati</taxon>
        <taxon>Spirochaetota</taxon>
        <taxon>Spirochaetia</taxon>
        <taxon>Leptospirales</taxon>
        <taxon>Leptospiraceae</taxon>
        <taxon>Leptospira</taxon>
    </lineage>
</organism>
<reference evidence="1 2" key="1">
    <citation type="submission" date="2021-08" db="EMBL/GenBank/DDBJ databases">
        <title>Complete genome sequence of Leptospira kobayashii strain E30.</title>
        <authorList>
            <person name="Nakao R."/>
            <person name="Nakamura S."/>
            <person name="Masuzawa T."/>
            <person name="Koizumi N."/>
        </authorList>
    </citation>
    <scope>NUCLEOTIDE SEQUENCE [LARGE SCALE GENOMIC DNA]</scope>
    <source>
        <strain evidence="1 2">E30</strain>
    </source>
</reference>
<evidence type="ECO:0000313" key="1">
    <source>
        <dbReference type="EMBL" id="BDA80382.1"/>
    </source>
</evidence>
<protein>
    <submittedName>
        <fullName evidence="1">Uncharacterized protein</fullName>
    </submittedName>
</protein>
<keyword evidence="2" id="KW-1185">Reference proteome</keyword>
<name>A0ABM7USS5_9LEPT</name>
<evidence type="ECO:0000313" key="2">
    <source>
        <dbReference type="Proteomes" id="UP000245263"/>
    </source>
</evidence>
<dbReference type="Proteomes" id="UP000245263">
    <property type="component" value="Chromosome 1"/>
</dbReference>
<dbReference type="InterPro" id="IPR011050">
    <property type="entry name" value="Pectin_lyase_fold/virulence"/>
</dbReference>
<gene>
    <name evidence="1" type="ORF">LPTSP3_g33120</name>
</gene>
<dbReference type="EMBL" id="AP025028">
    <property type="protein sequence ID" value="BDA80382.1"/>
    <property type="molecule type" value="Genomic_DNA"/>
</dbReference>
<proteinExistence type="predicted"/>
<accession>A0ABM7USS5</accession>